<evidence type="ECO:0000313" key="4">
    <source>
        <dbReference type="EMBL" id="DBA56480.1"/>
    </source>
</evidence>
<feature type="transmembrane region" description="Helical" evidence="1">
    <location>
        <begin position="337"/>
        <end position="359"/>
    </location>
</feature>
<dbReference type="InterPro" id="IPR043603">
    <property type="entry name" value="Phlebo_G2_C"/>
</dbReference>
<feature type="domain" description="Phlebovirus glycoprotein G2 fusion" evidence="2">
    <location>
        <begin position="448"/>
        <end position="768"/>
    </location>
</feature>
<organism evidence="4">
    <name type="scientific">Coptotermes formosanus phenuivirus 1</name>
    <dbReference type="NCBI Taxonomy" id="3133454"/>
    <lineage>
        <taxon>Viruses</taxon>
        <taxon>Riboviria</taxon>
        <taxon>Orthornavirae</taxon>
        <taxon>Negarnaviricota</taxon>
        <taxon>Polyploviricotina</taxon>
        <taxon>Bunyaviricetes</taxon>
        <taxon>Hareavirales</taxon>
        <taxon>Phenuiviridae</taxon>
    </lineage>
</organism>
<dbReference type="EMBL" id="BK067034">
    <property type="protein sequence ID" value="DBA56480.1"/>
    <property type="molecule type" value="Genomic_RNA"/>
</dbReference>
<keyword evidence="1" id="KW-0472">Membrane</keyword>
<feature type="transmembrane region" description="Helical" evidence="1">
    <location>
        <begin position="425"/>
        <end position="444"/>
    </location>
</feature>
<feature type="transmembrane region" description="Helical" evidence="1">
    <location>
        <begin position="914"/>
        <end position="935"/>
    </location>
</feature>
<keyword evidence="1" id="KW-1133">Transmembrane helix</keyword>
<dbReference type="Gene3D" id="2.60.40.3770">
    <property type="match status" value="1"/>
</dbReference>
<protein>
    <submittedName>
        <fullName evidence="4">Glycoprotein</fullName>
    </submittedName>
</protein>
<reference evidence="4" key="1">
    <citation type="journal article" date="2024" name="Microb. Genom.">
        <title>The hidden RNA viruses in Blattodea (cockroach and termite).</title>
        <authorList>
            <person name="Fan J."/>
            <person name="Jiang S."/>
            <person name="Li W."/>
            <person name="Li J."/>
            <person name="Pang R."/>
            <person name="Wu H."/>
        </authorList>
    </citation>
    <scope>NUCLEOTIDE SEQUENCE</scope>
    <source>
        <strain evidence="4">CN2018</strain>
    </source>
</reference>
<feature type="domain" description="Phlebovirus glycoprotein G2 C-terminal" evidence="3">
    <location>
        <begin position="784"/>
        <end position="936"/>
    </location>
</feature>
<keyword evidence="1" id="KW-0812">Transmembrane</keyword>
<name>A0AAT9JAE5_9VIRU</name>
<dbReference type="Pfam" id="PF19019">
    <property type="entry name" value="Phlebo_G2_C"/>
    <property type="match status" value="1"/>
</dbReference>
<evidence type="ECO:0000256" key="1">
    <source>
        <dbReference type="SAM" id="Phobius"/>
    </source>
</evidence>
<sequence length="946" mass="105527">MSQISVFFVFVLFACMHSSFAMMNCAVKNSTGLCTRCLLEDWIADGVCYEKKTCKTGYLTPDCGCSTVTCADYPTMNHMSLLDQEKLIIELGHKVCDRDEGLIKNSVCSLKPDPNCSNQKKKGPFYILQSGPKTFQVIDANLRIIQKRDATKSYSYQPREAKTAYGEPKFCRSFPDDESCTRNASFSLALKKLRMDFSATVAQLTDGCYLPITSWMSKEMVYYPNKETYVSDGSCAKCWAHCSYEELIVKLGSTVEKKIELCQLGHCRIISSKGEETVTIKRSFSERINSKSVHIVVWGPIGLPHTIKVTCPIDETCNSLDCVFCWPYTANPQCWGAASWIVFIFVTWSVLFIVGLTLVTLKPILSIFKSIACGIWFSLLFVFRINKHLFKLFRGKAKNTINKYQLVLEKAEEKEAPVERYTSRYYDPTFLAIIFLMILFPLALCNPCHSVETQTVKSSSCSEKTSQLVCDVDLRTSIFPKSTDSIYCLSTFTSDGHKISNLHIKVLRVYFLCMKETQFFTFDHTMHYKSIMMCPHASTCYGSWCEEVNDESEVHGLDLDTINAPLRTKCYRGAACAANGCFYCTESCVTISYYPIKKSEKIWEIFRCSSWKMGAKIEIALVTDGQVETKTFSTINNEVVQPFRGISINTKLSYDTVYPKMDKAFLTDGSRVAVVDTASAGAPEPAIIGQIQCAEKSSDFSKCKMAPNLCNCKVSGIEPSCSCPEVNLEKIVIDHKRALPLQDSDLLLTRDGSDIVAEKFGFGNVELVIGTKGDLVAGTLPSRNCKVGKTSISGCYSCGIGARLNYSCITTTPSSYIMTCNVGGKVLIECDDSTKIHHTRILYSSPVIRDECSVPCSMDKVSIVGSLIYTGYDAYNSQRTLILGSVNATTSMWSVSGAWSAFSFISKLFSSIGLLRSSVSIVIIAVIVLIMLYFVRRVINFKLKRH</sequence>
<proteinExistence type="predicted"/>
<evidence type="ECO:0000259" key="3">
    <source>
        <dbReference type="Pfam" id="PF19019"/>
    </source>
</evidence>
<accession>A0AAT9JAE5</accession>
<evidence type="ECO:0000259" key="2">
    <source>
        <dbReference type="Pfam" id="PF07245"/>
    </source>
</evidence>
<feature type="transmembrane region" description="Helical" evidence="1">
    <location>
        <begin position="366"/>
        <end position="385"/>
    </location>
</feature>
<dbReference type="Pfam" id="PF07245">
    <property type="entry name" value="Phlebovirus_G2"/>
    <property type="match status" value="1"/>
</dbReference>
<dbReference type="InterPro" id="IPR009878">
    <property type="entry name" value="Phlebovirus_G2_fusion"/>
</dbReference>